<comment type="caution">
    <text evidence="3">The sequence shown here is derived from an EMBL/GenBank/DDBJ whole genome shotgun (WGS) entry which is preliminary data.</text>
</comment>
<dbReference type="InterPro" id="IPR035940">
    <property type="entry name" value="CAP_sf"/>
</dbReference>
<dbReference type="SUPFAM" id="SSF55797">
    <property type="entry name" value="PR-1-like"/>
    <property type="match status" value="1"/>
</dbReference>
<keyword evidence="1" id="KW-0732">Signal</keyword>
<feature type="signal peptide" evidence="1">
    <location>
        <begin position="1"/>
        <end position="21"/>
    </location>
</feature>
<protein>
    <submittedName>
        <fullName evidence="3">Sts14 protein</fullName>
    </submittedName>
</protein>
<dbReference type="CDD" id="cd05381">
    <property type="entry name" value="CAP_PR-1"/>
    <property type="match status" value="1"/>
</dbReference>
<feature type="chain" id="PRO_5032982585" evidence="1">
    <location>
        <begin position="22"/>
        <end position="179"/>
    </location>
</feature>
<dbReference type="PANTHER" id="PTHR10334">
    <property type="entry name" value="CYSTEINE-RICH SECRETORY PROTEIN-RELATED"/>
    <property type="match status" value="1"/>
</dbReference>
<evidence type="ECO:0000313" key="3">
    <source>
        <dbReference type="EMBL" id="GFP80978.1"/>
    </source>
</evidence>
<evidence type="ECO:0000259" key="2">
    <source>
        <dbReference type="SMART" id="SM00198"/>
    </source>
</evidence>
<organism evidence="3 4">
    <name type="scientific">Phtheirospermum japonicum</name>
    <dbReference type="NCBI Taxonomy" id="374723"/>
    <lineage>
        <taxon>Eukaryota</taxon>
        <taxon>Viridiplantae</taxon>
        <taxon>Streptophyta</taxon>
        <taxon>Embryophyta</taxon>
        <taxon>Tracheophyta</taxon>
        <taxon>Spermatophyta</taxon>
        <taxon>Magnoliopsida</taxon>
        <taxon>eudicotyledons</taxon>
        <taxon>Gunneridae</taxon>
        <taxon>Pentapetalae</taxon>
        <taxon>asterids</taxon>
        <taxon>lamiids</taxon>
        <taxon>Lamiales</taxon>
        <taxon>Orobanchaceae</taxon>
        <taxon>Orobanchaceae incertae sedis</taxon>
        <taxon>Phtheirospermum</taxon>
    </lineage>
</organism>
<dbReference type="EMBL" id="BMAC01000025">
    <property type="protein sequence ID" value="GFP80978.1"/>
    <property type="molecule type" value="Genomic_DNA"/>
</dbReference>
<dbReference type="OrthoDB" id="337038at2759"/>
<reference evidence="3" key="1">
    <citation type="submission" date="2020-07" db="EMBL/GenBank/DDBJ databases">
        <title>Ethylene signaling mediates host invasion by parasitic plants.</title>
        <authorList>
            <person name="Yoshida S."/>
        </authorList>
    </citation>
    <scope>NUCLEOTIDE SEQUENCE</scope>
    <source>
        <strain evidence="3">Okayama</strain>
    </source>
</reference>
<dbReference type="AlphaFoldDB" id="A0A830B7H7"/>
<evidence type="ECO:0000313" key="4">
    <source>
        <dbReference type="Proteomes" id="UP000653305"/>
    </source>
</evidence>
<dbReference type="Gene3D" id="3.40.33.10">
    <property type="entry name" value="CAP"/>
    <property type="match status" value="1"/>
</dbReference>
<accession>A0A830B7H7</accession>
<dbReference type="SMART" id="SM00198">
    <property type="entry name" value="SCP"/>
    <property type="match status" value="1"/>
</dbReference>
<gene>
    <name evidence="3" type="ORF">PHJA_000241100</name>
</gene>
<dbReference type="PRINTS" id="PR00837">
    <property type="entry name" value="V5TPXLIKE"/>
</dbReference>
<sequence>MLIKILSAFTALLLLTCQCSAQPTRPPPPTIPAAAPPSGESQEYLEAHNEARSEVGVGPLRWSPALAKSASLTVRLQRDKQNCSFANLSNSRYGGNQLWAGGIRETPRAVVEAWVAEKKYYNYEKNSCDADRRCGTYTQVVWKKSAEVGCAQAACSKERSSLTVCLYDPPGNVVGEKPY</sequence>
<proteinExistence type="predicted"/>
<dbReference type="FunFam" id="3.40.33.10:FF:000004">
    <property type="entry name" value="CAP, cysteine-rich secretory protein, antigen 5"/>
    <property type="match status" value="1"/>
</dbReference>
<dbReference type="Pfam" id="PF00188">
    <property type="entry name" value="CAP"/>
    <property type="match status" value="1"/>
</dbReference>
<feature type="domain" description="SCP" evidence="2">
    <location>
        <begin position="39"/>
        <end position="175"/>
    </location>
</feature>
<evidence type="ECO:0000256" key="1">
    <source>
        <dbReference type="SAM" id="SignalP"/>
    </source>
</evidence>
<dbReference type="InterPro" id="IPR001283">
    <property type="entry name" value="CRISP-related"/>
</dbReference>
<dbReference type="InterPro" id="IPR014044">
    <property type="entry name" value="CAP_dom"/>
</dbReference>
<dbReference type="Proteomes" id="UP000653305">
    <property type="component" value="Unassembled WGS sequence"/>
</dbReference>
<keyword evidence="4" id="KW-1185">Reference proteome</keyword>
<name>A0A830B7H7_9LAMI</name>